<reference evidence="1 2" key="1">
    <citation type="submission" date="2024-08" db="EMBL/GenBank/DDBJ databases">
        <title>Two novel Cytobacillus novel species.</title>
        <authorList>
            <person name="Liu G."/>
        </authorList>
    </citation>
    <scope>NUCLEOTIDE SEQUENCE [LARGE SCALE GENOMIC DNA]</scope>
    <source>
        <strain evidence="1 2">FJAT-53684</strain>
    </source>
</reference>
<dbReference type="InterPro" id="IPR026838">
    <property type="entry name" value="YheC/D"/>
</dbReference>
<name>A0ABW6K0I7_9BACI</name>
<dbReference type="RefSeq" id="WP_389217870.1">
    <property type="nucleotide sequence ID" value="NZ_JBIACJ010000003.1"/>
</dbReference>
<keyword evidence="2" id="KW-1185">Reference proteome</keyword>
<evidence type="ECO:0000313" key="2">
    <source>
        <dbReference type="Proteomes" id="UP001601058"/>
    </source>
</evidence>
<accession>A0ABW6K0I7</accession>
<comment type="caution">
    <text evidence="1">The sequence shown here is derived from an EMBL/GenBank/DDBJ whole genome shotgun (WGS) entry which is preliminary data.</text>
</comment>
<dbReference type="EMBL" id="JBIACJ010000003">
    <property type="protein sequence ID" value="MFE8696257.1"/>
    <property type="molecule type" value="Genomic_DNA"/>
</dbReference>
<gene>
    <name evidence="1" type="ORF">ACFYKT_07805</name>
</gene>
<proteinExistence type="predicted"/>
<dbReference type="Proteomes" id="UP001601058">
    <property type="component" value="Unassembled WGS sequence"/>
</dbReference>
<evidence type="ECO:0000313" key="1">
    <source>
        <dbReference type="EMBL" id="MFE8696257.1"/>
    </source>
</evidence>
<dbReference type="SUPFAM" id="SSF56059">
    <property type="entry name" value="Glutathione synthetase ATP-binding domain-like"/>
    <property type="match status" value="1"/>
</dbReference>
<sequence length="358" mass="40853">MLSFGLMTLNLSSEETYFSEVAKRAYALDIVCYRFTPSAIHPLTEKVTGERFNPTTNNWELAEFPLPDILYDRCFYRDTPHSNQCKAIVKWLKTRKDLLFLGHGLPNKLELYEALSQSELAPYLLHSKPITSGESFINGLVQQDPVLIKPVSGSQGRGIYYLEKSQREIIVQIDKPDKKISHIFPDYQRAADWVNKLIKQHHYLVQPYKELLDENNHPFDIRTLLQKDEAGNWQEICKGIRTGKKEGILSNLHAGGIITTFESWKELLPISQQEYICAEIADILLHLPIILEQIFPPLFELGVDIGVCKNGAIWILDINSKPGRKVALSINPELSDQLYSAPLLYGKNLVLQGKESYQ</sequence>
<organism evidence="1 2">
    <name type="scientific">Cytobacillus mangrovibacter</name>
    <dbReference type="NCBI Taxonomy" id="3299024"/>
    <lineage>
        <taxon>Bacteria</taxon>
        <taxon>Bacillati</taxon>
        <taxon>Bacillota</taxon>
        <taxon>Bacilli</taxon>
        <taxon>Bacillales</taxon>
        <taxon>Bacillaceae</taxon>
        <taxon>Cytobacillus</taxon>
    </lineage>
</organism>
<protein>
    <submittedName>
        <fullName evidence="1">YheC/YheD family protein</fullName>
    </submittedName>
</protein>
<dbReference type="Pfam" id="PF14398">
    <property type="entry name" value="ATPgrasp_YheCD"/>
    <property type="match status" value="1"/>
</dbReference>